<accession>A0AAV6TF48</accession>
<dbReference type="Proteomes" id="UP000827092">
    <property type="component" value="Unassembled WGS sequence"/>
</dbReference>
<dbReference type="GO" id="GO:0006457">
    <property type="term" value="P:protein folding"/>
    <property type="evidence" value="ECO:0007669"/>
    <property type="project" value="InterPro"/>
</dbReference>
<sequence length="308" mass="34998">MDKATAEPRQLINEYVRFTIHNKPSCIVEFDVEALKPLIQATYKKALKKVGKSVALPRFRKGKAPDNLIEKNFPDEIKKQWHQEIANAAFQECQKLASIPMLHKEAKVSYSMKNHSSHGALLALSFETEPTLPFIDPKEIQLKSVKKPEVTPEKITETIRQTQFFFAKWNKITDRPVQENDFVTLDVDLVEEGTPLFSNTRFEVNAKGMAEWMLPLVLGKNISDTTEGVSVPDQNASQEEKEELKPKKTRITIKSIDLATLPPIDEKFAKLLATRFLPPRRLPYPSCPSSPLFQPNSLRLPPPSFSPH</sequence>
<name>A0AAV6TF48_9ARAC</name>
<comment type="caution">
    <text evidence="3">The sequence shown here is derived from an EMBL/GenBank/DDBJ whole genome shotgun (WGS) entry which is preliminary data.</text>
</comment>
<evidence type="ECO:0000259" key="2">
    <source>
        <dbReference type="Pfam" id="PF05697"/>
    </source>
</evidence>
<evidence type="ECO:0000313" key="3">
    <source>
        <dbReference type="EMBL" id="KAG8170419.1"/>
    </source>
</evidence>
<evidence type="ECO:0000313" key="4">
    <source>
        <dbReference type="Proteomes" id="UP000827092"/>
    </source>
</evidence>
<feature type="region of interest" description="Disordered" evidence="1">
    <location>
        <begin position="287"/>
        <end position="308"/>
    </location>
</feature>
<dbReference type="SUPFAM" id="SSF102735">
    <property type="entry name" value="Trigger factor ribosome-binding domain"/>
    <property type="match status" value="1"/>
</dbReference>
<feature type="domain" description="Trigger factor ribosome-binding bacterial" evidence="2">
    <location>
        <begin position="18"/>
        <end position="161"/>
    </location>
</feature>
<reference evidence="3 4" key="1">
    <citation type="journal article" date="2022" name="Nat. Ecol. Evol.">
        <title>A masculinizing supergene underlies an exaggerated male reproductive morph in a spider.</title>
        <authorList>
            <person name="Hendrickx F."/>
            <person name="De Corte Z."/>
            <person name="Sonet G."/>
            <person name="Van Belleghem S.M."/>
            <person name="Kostlbacher S."/>
            <person name="Vangestel C."/>
        </authorList>
    </citation>
    <scope>NUCLEOTIDE SEQUENCE [LARGE SCALE GENOMIC DNA]</scope>
    <source>
        <strain evidence="3">W744_W776</strain>
    </source>
</reference>
<proteinExistence type="predicted"/>
<dbReference type="EMBL" id="JAFNEN010005495">
    <property type="protein sequence ID" value="KAG8170419.1"/>
    <property type="molecule type" value="Genomic_DNA"/>
</dbReference>
<evidence type="ECO:0000256" key="1">
    <source>
        <dbReference type="SAM" id="MobiDB-lite"/>
    </source>
</evidence>
<protein>
    <recommendedName>
        <fullName evidence="2">Trigger factor ribosome-binding bacterial domain-containing protein</fullName>
    </recommendedName>
</protein>
<dbReference type="GO" id="GO:0015031">
    <property type="term" value="P:protein transport"/>
    <property type="evidence" value="ECO:0007669"/>
    <property type="project" value="InterPro"/>
</dbReference>
<dbReference type="AlphaFoldDB" id="A0AAV6TF48"/>
<keyword evidence="4" id="KW-1185">Reference proteome</keyword>
<dbReference type="InterPro" id="IPR036611">
    <property type="entry name" value="Trigger_fac_ribosome-bd_sf"/>
</dbReference>
<dbReference type="Pfam" id="PF05697">
    <property type="entry name" value="Trigger_N"/>
    <property type="match status" value="1"/>
</dbReference>
<dbReference type="GO" id="GO:0003755">
    <property type="term" value="F:peptidyl-prolyl cis-trans isomerase activity"/>
    <property type="evidence" value="ECO:0007669"/>
    <property type="project" value="InterPro"/>
</dbReference>
<dbReference type="Gene3D" id="1.10.3120.10">
    <property type="entry name" value="Trigger factor, C-terminal domain"/>
    <property type="match status" value="1"/>
</dbReference>
<dbReference type="InterPro" id="IPR008881">
    <property type="entry name" value="Trigger_fac_ribosome-bd_bac"/>
</dbReference>
<dbReference type="Gene3D" id="3.10.50.40">
    <property type="match status" value="1"/>
</dbReference>
<dbReference type="InterPro" id="IPR046357">
    <property type="entry name" value="PPIase_dom_sf"/>
</dbReference>
<gene>
    <name evidence="3" type="ORF">JTE90_007599</name>
</gene>
<dbReference type="Gene3D" id="3.30.70.1050">
    <property type="entry name" value="Trigger factor ribosome-binding domain"/>
    <property type="match status" value="1"/>
</dbReference>
<dbReference type="InterPro" id="IPR037041">
    <property type="entry name" value="Trigger_fac_C_sf"/>
</dbReference>
<organism evidence="3 4">
    <name type="scientific">Oedothorax gibbosus</name>
    <dbReference type="NCBI Taxonomy" id="931172"/>
    <lineage>
        <taxon>Eukaryota</taxon>
        <taxon>Metazoa</taxon>
        <taxon>Ecdysozoa</taxon>
        <taxon>Arthropoda</taxon>
        <taxon>Chelicerata</taxon>
        <taxon>Arachnida</taxon>
        <taxon>Araneae</taxon>
        <taxon>Araneomorphae</taxon>
        <taxon>Entelegynae</taxon>
        <taxon>Araneoidea</taxon>
        <taxon>Linyphiidae</taxon>
        <taxon>Erigoninae</taxon>
        <taxon>Oedothorax</taxon>
    </lineage>
</organism>